<gene>
    <name evidence="3" type="ORF">IAB98_03720</name>
</gene>
<reference evidence="3" key="1">
    <citation type="submission" date="2020-10" db="EMBL/GenBank/DDBJ databases">
        <authorList>
            <person name="Gilroy R."/>
        </authorList>
    </citation>
    <scope>NUCLEOTIDE SEQUENCE</scope>
    <source>
        <strain evidence="3">ChiSxjej1B13-7041</strain>
    </source>
</reference>
<dbReference type="Gene3D" id="3.40.630.10">
    <property type="entry name" value="Zn peptidases"/>
    <property type="match status" value="1"/>
</dbReference>
<dbReference type="Pfam" id="PF01546">
    <property type="entry name" value="Peptidase_M20"/>
    <property type="match status" value="1"/>
</dbReference>
<dbReference type="PANTHER" id="PTHR43808:SF17">
    <property type="entry name" value="PEPTIDASE M20"/>
    <property type="match status" value="1"/>
</dbReference>
<organism evidence="3 4">
    <name type="scientific">Candidatus Egerieimonas intestinavium</name>
    <dbReference type="NCBI Taxonomy" id="2840777"/>
    <lineage>
        <taxon>Bacteria</taxon>
        <taxon>Bacillati</taxon>
        <taxon>Bacillota</taxon>
        <taxon>Clostridia</taxon>
        <taxon>Lachnospirales</taxon>
        <taxon>Lachnospiraceae</taxon>
        <taxon>Lachnospiraceae incertae sedis</taxon>
        <taxon>Candidatus Egerieimonas</taxon>
    </lineage>
</organism>
<dbReference type="SUPFAM" id="SSF53187">
    <property type="entry name" value="Zn-dependent exopeptidases"/>
    <property type="match status" value="1"/>
</dbReference>
<name>A0A9D1JFS6_9FIRM</name>
<dbReference type="InterPro" id="IPR036264">
    <property type="entry name" value="Bact_exopeptidase_dim_dom"/>
</dbReference>
<dbReference type="InterPro" id="IPR002933">
    <property type="entry name" value="Peptidase_M20"/>
</dbReference>
<evidence type="ECO:0000313" key="3">
    <source>
        <dbReference type="EMBL" id="HIR92517.1"/>
    </source>
</evidence>
<sequence>MEQSVKELVEKYAEDVKEEQLELLRTLGKIPAPSHQEDQRAAFVRDWFLKIGAKDVTIDKLKNVIVKINCDKYDEYVAFAAHTDVVFPDLEPLPMKEDEEKLYAPGIGDDTSNLVNLMMAAKYVIQNKLDTKCGILVVANSCEEGLGNLDGTKQLFADYGDKIKEFISFDGWTPQCCDSAVGSYRYKVTCKTQGGHSYVNFGDPNAIEILCRLVEELYKIEAPTEAKTTYNVGRIEGGSTVNSIAQEAYMLYEFRSTSQQCLQTMEKLFNQAVDAQRNQGGELTVELLGLRPGNGDLDAEKLQAFTERNADIIRTFYDKGELDRAAYSTDSNVPLSQGILANTIGTVVGLLAHTREEWIEKSSLGPGLKIALGLLYQYVA</sequence>
<dbReference type="AlphaFoldDB" id="A0A9D1JFS6"/>
<dbReference type="PANTHER" id="PTHR43808">
    <property type="entry name" value="ACETYLORNITHINE DEACETYLASE"/>
    <property type="match status" value="1"/>
</dbReference>
<dbReference type="InterPro" id="IPR050072">
    <property type="entry name" value="Peptidase_M20A"/>
</dbReference>
<dbReference type="GO" id="GO:0016787">
    <property type="term" value="F:hydrolase activity"/>
    <property type="evidence" value="ECO:0007669"/>
    <property type="project" value="UniProtKB-KW"/>
</dbReference>
<dbReference type="Proteomes" id="UP000886841">
    <property type="component" value="Unassembled WGS sequence"/>
</dbReference>
<accession>A0A9D1JFS6</accession>
<dbReference type="GO" id="GO:0046872">
    <property type="term" value="F:metal ion binding"/>
    <property type="evidence" value="ECO:0007669"/>
    <property type="project" value="UniProtKB-KW"/>
</dbReference>
<evidence type="ECO:0000313" key="4">
    <source>
        <dbReference type="Proteomes" id="UP000886841"/>
    </source>
</evidence>
<dbReference type="SUPFAM" id="SSF55031">
    <property type="entry name" value="Bacterial exopeptidase dimerisation domain"/>
    <property type="match status" value="1"/>
</dbReference>
<comment type="caution">
    <text evidence="3">The sequence shown here is derived from an EMBL/GenBank/DDBJ whole genome shotgun (WGS) entry which is preliminary data.</text>
</comment>
<dbReference type="Gene3D" id="3.30.70.360">
    <property type="match status" value="1"/>
</dbReference>
<reference evidence="3" key="2">
    <citation type="journal article" date="2021" name="PeerJ">
        <title>Extensive microbial diversity within the chicken gut microbiome revealed by metagenomics and culture.</title>
        <authorList>
            <person name="Gilroy R."/>
            <person name="Ravi A."/>
            <person name="Getino M."/>
            <person name="Pursley I."/>
            <person name="Horton D.L."/>
            <person name="Alikhan N.F."/>
            <person name="Baker D."/>
            <person name="Gharbi K."/>
            <person name="Hall N."/>
            <person name="Watson M."/>
            <person name="Adriaenssens E.M."/>
            <person name="Foster-Nyarko E."/>
            <person name="Jarju S."/>
            <person name="Secka A."/>
            <person name="Antonio M."/>
            <person name="Oren A."/>
            <person name="Chaudhuri R.R."/>
            <person name="La Ragione R."/>
            <person name="Hildebrand F."/>
            <person name="Pallen M.J."/>
        </authorList>
    </citation>
    <scope>NUCLEOTIDE SEQUENCE</scope>
    <source>
        <strain evidence="3">ChiSxjej1B13-7041</strain>
    </source>
</reference>
<keyword evidence="2" id="KW-0378">Hydrolase</keyword>
<dbReference type="EMBL" id="DVHU01000031">
    <property type="protein sequence ID" value="HIR92517.1"/>
    <property type="molecule type" value="Genomic_DNA"/>
</dbReference>
<evidence type="ECO:0000256" key="2">
    <source>
        <dbReference type="ARBA" id="ARBA00022801"/>
    </source>
</evidence>
<keyword evidence="1" id="KW-0479">Metal-binding</keyword>
<proteinExistence type="predicted"/>
<evidence type="ECO:0000256" key="1">
    <source>
        <dbReference type="ARBA" id="ARBA00022723"/>
    </source>
</evidence>
<protein>
    <submittedName>
        <fullName evidence="3">M20/M25/M40 family metallo-hydrolase</fullName>
    </submittedName>
</protein>